<dbReference type="GO" id="GO:0032040">
    <property type="term" value="C:small-subunit processome"/>
    <property type="evidence" value="ECO:0007669"/>
    <property type="project" value="InterPro"/>
</dbReference>
<evidence type="ECO:0000313" key="3">
    <source>
        <dbReference type="EMBL" id="KAK5581342.1"/>
    </source>
</evidence>
<dbReference type="CDD" id="cd08553">
    <property type="entry name" value="PIN_Fcf1-like"/>
    <property type="match status" value="1"/>
</dbReference>
<dbReference type="Pfam" id="PF04900">
    <property type="entry name" value="Fcf1"/>
    <property type="match status" value="1"/>
</dbReference>
<dbReference type="Gene3D" id="3.40.50.1010">
    <property type="entry name" value="5'-nuclease"/>
    <property type="match status" value="1"/>
</dbReference>
<feature type="compositionally biased region" description="Basic and acidic residues" evidence="2">
    <location>
        <begin position="380"/>
        <end position="397"/>
    </location>
</feature>
<dbReference type="AlphaFoldDB" id="A0AAN7TYE7"/>
<dbReference type="FunFam" id="3.40.50.1010:FF:000123">
    <property type="entry name" value="Uncharacterized protein"/>
    <property type="match status" value="1"/>
</dbReference>
<evidence type="ECO:0000256" key="2">
    <source>
        <dbReference type="SAM" id="MobiDB-lite"/>
    </source>
</evidence>
<dbReference type="InterPro" id="IPR006984">
    <property type="entry name" value="Fcf1/UTP23"/>
</dbReference>
<proteinExistence type="predicted"/>
<gene>
    <name evidence="3" type="ORF">RB653_001374</name>
</gene>
<dbReference type="Proteomes" id="UP001344447">
    <property type="component" value="Unassembled WGS sequence"/>
</dbReference>
<name>A0AAN7TYE7_9MYCE</name>
<feature type="region of interest" description="Disordered" evidence="2">
    <location>
        <begin position="291"/>
        <end position="419"/>
    </location>
</feature>
<keyword evidence="1" id="KW-0539">Nucleus</keyword>
<feature type="region of interest" description="Disordered" evidence="2">
    <location>
        <begin position="185"/>
        <end position="241"/>
    </location>
</feature>
<feature type="compositionally biased region" description="Low complexity" evidence="2">
    <location>
        <begin position="291"/>
        <end position="300"/>
    </location>
</feature>
<dbReference type="PANTHER" id="PTHR12416">
    <property type="entry name" value="RRNA-PROCESSING PROTEIN UTP23 HOMOLOG"/>
    <property type="match status" value="1"/>
</dbReference>
<evidence type="ECO:0008006" key="5">
    <source>
        <dbReference type="Google" id="ProtNLM"/>
    </source>
</evidence>
<feature type="compositionally biased region" description="Basic residues" evidence="2">
    <location>
        <begin position="369"/>
        <end position="379"/>
    </location>
</feature>
<comment type="caution">
    <text evidence="3">The sequence shown here is derived from an EMBL/GenBank/DDBJ whole genome shotgun (WGS) entry which is preliminary data.</text>
</comment>
<feature type="compositionally biased region" description="Low complexity" evidence="2">
    <location>
        <begin position="198"/>
        <end position="235"/>
    </location>
</feature>
<protein>
    <recommendedName>
        <fullName evidence="5">PIN domain-containing protein</fullName>
    </recommendedName>
</protein>
<keyword evidence="4" id="KW-1185">Reference proteome</keyword>
<dbReference type="EMBL" id="JAVFKY010000002">
    <property type="protein sequence ID" value="KAK5581342.1"/>
    <property type="molecule type" value="Genomic_DNA"/>
</dbReference>
<feature type="compositionally biased region" description="Basic and acidic residues" evidence="2">
    <location>
        <begin position="330"/>
        <end position="368"/>
    </location>
</feature>
<sequence>MKIKRQKLYKKTIQFYKTNYSYKEPFSVLMDPGFIKKCLNMNIFFKEALPKLLESKVSFFITPCCIAEMKRNPKEYSNDLISTCKRIEYYQCDHKHSSDEQNMVQKCFTDISIKQSNTFFFAVQDHDHRLILRKNPGIPILFVLTNLIILEKPATSSYQTMIKTHKAITQINPREKQMLLKLKHGENYNPDTHNTNSKQKQITPTNTTNTPTKQTKALTTTTTTTTSSKQKQQIPQKKDTVEIESKKEEVKKVEQPKDQTLKNDIKEIKNDEKVEKPNLKRKLDIAENNNNTITNINNKSDNNDNDKPVSIVTIPESSDNSKKTKQTKKSNKDEKLTPGESALEKEKLEQNDEEKARRKQKWIEERKKLREKKLKKKEAIKKAIEIRRKRIESGDTHKRTRRKRSQTGKIKKTQEKKKN</sequence>
<feature type="compositionally biased region" description="Basic residues" evidence="2">
    <location>
        <begin position="398"/>
        <end position="419"/>
    </location>
</feature>
<evidence type="ECO:0000313" key="4">
    <source>
        <dbReference type="Proteomes" id="UP001344447"/>
    </source>
</evidence>
<reference evidence="3 4" key="1">
    <citation type="submission" date="2023-11" db="EMBL/GenBank/DDBJ databases">
        <title>Dfirmibasis_genome.</title>
        <authorList>
            <person name="Edelbroek B."/>
            <person name="Kjellin J."/>
            <person name="Jerlstrom-Hultqvist J."/>
            <person name="Soderbom F."/>
        </authorList>
    </citation>
    <scope>NUCLEOTIDE SEQUENCE [LARGE SCALE GENOMIC DNA]</scope>
    <source>
        <strain evidence="3 4">TNS-C-14</strain>
    </source>
</reference>
<evidence type="ECO:0000256" key="1">
    <source>
        <dbReference type="ARBA" id="ARBA00023242"/>
    </source>
</evidence>
<accession>A0AAN7TYE7</accession>
<organism evidence="3 4">
    <name type="scientific">Dictyostelium firmibasis</name>
    <dbReference type="NCBI Taxonomy" id="79012"/>
    <lineage>
        <taxon>Eukaryota</taxon>
        <taxon>Amoebozoa</taxon>
        <taxon>Evosea</taxon>
        <taxon>Eumycetozoa</taxon>
        <taxon>Dictyostelia</taxon>
        <taxon>Dictyosteliales</taxon>
        <taxon>Dictyosteliaceae</taxon>
        <taxon>Dictyostelium</taxon>
    </lineage>
</organism>